<dbReference type="InterPro" id="IPR011856">
    <property type="entry name" value="tRNA_endonuc-like_dom_sf"/>
</dbReference>
<proteinExistence type="predicted"/>
<organism evidence="1">
    <name type="scientific">viral metagenome</name>
    <dbReference type="NCBI Taxonomy" id="1070528"/>
    <lineage>
        <taxon>unclassified sequences</taxon>
        <taxon>metagenomes</taxon>
        <taxon>organismal metagenomes</taxon>
    </lineage>
</organism>
<dbReference type="Gene3D" id="3.40.1350.10">
    <property type="match status" value="1"/>
</dbReference>
<evidence type="ECO:0000313" key="1">
    <source>
        <dbReference type="EMBL" id="QHT82701.1"/>
    </source>
</evidence>
<dbReference type="GO" id="GO:0003676">
    <property type="term" value="F:nucleic acid binding"/>
    <property type="evidence" value="ECO:0007669"/>
    <property type="project" value="InterPro"/>
</dbReference>
<accession>A0A6C0HPT8</accession>
<reference evidence="1" key="1">
    <citation type="journal article" date="2020" name="Nature">
        <title>Giant virus diversity and host interactions through global metagenomics.</title>
        <authorList>
            <person name="Schulz F."/>
            <person name="Roux S."/>
            <person name="Paez-Espino D."/>
            <person name="Jungbluth S."/>
            <person name="Walsh D.A."/>
            <person name="Denef V.J."/>
            <person name="McMahon K.D."/>
            <person name="Konstantinidis K.T."/>
            <person name="Eloe-Fadrosh E.A."/>
            <person name="Kyrpides N.C."/>
            <person name="Woyke T."/>
        </authorList>
    </citation>
    <scope>NUCLEOTIDE SEQUENCE</scope>
    <source>
        <strain evidence="1">GVMAG-M-3300023184-165</strain>
    </source>
</reference>
<dbReference type="EMBL" id="MN740003">
    <property type="protein sequence ID" value="QHT82701.1"/>
    <property type="molecule type" value="Genomic_DNA"/>
</dbReference>
<protein>
    <submittedName>
        <fullName evidence="1">Uncharacterized protein</fullName>
    </submittedName>
</protein>
<name>A0A6C0HPT8_9ZZZZ</name>
<sequence>MPIRYTYEQVKDIFTKNKCILLSKNYVNQLGNLDYIASCGHEHVVGLKEFINGCGVKCRNCALEIPTYESILKNFSEKGCKIIMSKEEFIKNYKNNKSKITYIAQCGHENLVRYKNFNSLNQGLNCPKCVNKNTGIKLQEFRSGENKNALLQEFNCIKYFTELIEGHFTTVKTFDGCKADICVKKIDIIEDLWLGVQVKTTIKKTERGQYYFRLNDGKYDNCLLLCICEEDKKIWLIPYEDVKGFKTIGVAQKSKYNKYEVTNENLIEKLTYYYDLLNKFKFDTLNVPTSKCQKQEQEYRKIRETKLNFIEFNNNAMEGLVYDFMIGSKKVQEKVGTITHDNPNSYSFTLTKYDCRINGKCKNKSYEEGDSDIYWLNCKNGKFYVIPEIALLDNGYIGKECKKEHLYVSSTNQNTSWCNKYLFDYNNIDKERLLHLCTFKTPILEDKKICKNVKSIVGISPTMV</sequence>
<dbReference type="AlphaFoldDB" id="A0A6C0HPT8"/>